<organism evidence="1 2">
    <name type="scientific">Cuscuta australis</name>
    <dbReference type="NCBI Taxonomy" id="267555"/>
    <lineage>
        <taxon>Eukaryota</taxon>
        <taxon>Viridiplantae</taxon>
        <taxon>Streptophyta</taxon>
        <taxon>Embryophyta</taxon>
        <taxon>Tracheophyta</taxon>
        <taxon>Spermatophyta</taxon>
        <taxon>Magnoliopsida</taxon>
        <taxon>eudicotyledons</taxon>
        <taxon>Gunneridae</taxon>
        <taxon>Pentapetalae</taxon>
        <taxon>asterids</taxon>
        <taxon>lamiids</taxon>
        <taxon>Solanales</taxon>
        <taxon>Convolvulaceae</taxon>
        <taxon>Cuscuteae</taxon>
        <taxon>Cuscuta</taxon>
        <taxon>Cuscuta subgen. Grammica</taxon>
        <taxon>Cuscuta sect. Cleistogrammica</taxon>
    </lineage>
</organism>
<protein>
    <submittedName>
        <fullName evidence="1">Uncharacterized protein</fullName>
    </submittedName>
</protein>
<gene>
    <name evidence="1" type="ORF">DM860_006184</name>
</gene>
<dbReference type="EMBL" id="NQVE01000125">
    <property type="protein sequence ID" value="RAL46030.1"/>
    <property type="molecule type" value="Genomic_DNA"/>
</dbReference>
<keyword evidence="2" id="KW-1185">Reference proteome</keyword>
<dbReference type="Proteomes" id="UP000249390">
    <property type="component" value="Unassembled WGS sequence"/>
</dbReference>
<evidence type="ECO:0000313" key="1">
    <source>
        <dbReference type="EMBL" id="RAL46030.1"/>
    </source>
</evidence>
<sequence length="71" mass="8116">MSDEYLPQESRSLTKKSIPGLAKGCAFHRQEDARLFAPESHLSSSQEDSPSDYVVKWIAVCKTWVDLVWPY</sequence>
<proteinExistence type="predicted"/>
<reference evidence="1 2" key="1">
    <citation type="submission" date="2018-06" db="EMBL/GenBank/DDBJ databases">
        <title>The Genome of Cuscuta australis (Dodder) Provides Insight into the Evolution of Plant Parasitism.</title>
        <authorList>
            <person name="Liu H."/>
        </authorList>
    </citation>
    <scope>NUCLEOTIDE SEQUENCE [LARGE SCALE GENOMIC DNA]</scope>
    <source>
        <strain evidence="2">cv. Yunnan</strain>
        <tissue evidence="1">Vines</tissue>
    </source>
</reference>
<accession>A0A328DL90</accession>
<evidence type="ECO:0000313" key="2">
    <source>
        <dbReference type="Proteomes" id="UP000249390"/>
    </source>
</evidence>
<dbReference type="AlphaFoldDB" id="A0A328DL90"/>
<comment type="caution">
    <text evidence="1">The sequence shown here is derived from an EMBL/GenBank/DDBJ whole genome shotgun (WGS) entry which is preliminary data.</text>
</comment>
<name>A0A328DL90_9ASTE</name>